<dbReference type="AlphaFoldDB" id="M3CB11"/>
<accession>M3CB11</accession>
<name>M3CB11_SPHMS</name>
<evidence type="ECO:0000313" key="2">
    <source>
        <dbReference type="Proteomes" id="UP000016931"/>
    </source>
</evidence>
<sequence>MGLTDCGCMIASSDQAMTRDGTVGTGQPYQYRRLHSRQIREHASRTESAAALPYAVNGHVQL</sequence>
<dbReference type="EMBL" id="KB456270">
    <property type="protein sequence ID" value="EMF09020.1"/>
    <property type="molecule type" value="Genomic_DNA"/>
</dbReference>
<gene>
    <name evidence="1" type="ORF">SEPMUDRAFT_151879</name>
</gene>
<dbReference type="Proteomes" id="UP000016931">
    <property type="component" value="Unassembled WGS sequence"/>
</dbReference>
<dbReference type="HOGENOM" id="CLU_2910569_0_0_1"/>
<organism evidence="1 2">
    <name type="scientific">Sphaerulina musiva (strain SO2202)</name>
    <name type="common">Poplar stem canker fungus</name>
    <name type="synonym">Septoria musiva</name>
    <dbReference type="NCBI Taxonomy" id="692275"/>
    <lineage>
        <taxon>Eukaryota</taxon>
        <taxon>Fungi</taxon>
        <taxon>Dikarya</taxon>
        <taxon>Ascomycota</taxon>
        <taxon>Pezizomycotina</taxon>
        <taxon>Dothideomycetes</taxon>
        <taxon>Dothideomycetidae</taxon>
        <taxon>Mycosphaerellales</taxon>
        <taxon>Mycosphaerellaceae</taxon>
        <taxon>Sphaerulina</taxon>
    </lineage>
</organism>
<proteinExistence type="predicted"/>
<dbReference type="GeneID" id="27904237"/>
<reference evidence="1 2" key="1">
    <citation type="journal article" date="2012" name="PLoS Pathog.">
        <title>Diverse lifestyles and strategies of plant pathogenesis encoded in the genomes of eighteen Dothideomycetes fungi.</title>
        <authorList>
            <person name="Ohm R.A."/>
            <person name="Feau N."/>
            <person name="Henrissat B."/>
            <person name="Schoch C.L."/>
            <person name="Horwitz B.A."/>
            <person name="Barry K.W."/>
            <person name="Condon B.J."/>
            <person name="Copeland A.C."/>
            <person name="Dhillon B."/>
            <person name="Glaser F."/>
            <person name="Hesse C.N."/>
            <person name="Kosti I."/>
            <person name="LaButti K."/>
            <person name="Lindquist E.A."/>
            <person name="Lucas S."/>
            <person name="Salamov A.A."/>
            <person name="Bradshaw R.E."/>
            <person name="Ciuffetti L."/>
            <person name="Hamelin R.C."/>
            <person name="Kema G.H.J."/>
            <person name="Lawrence C."/>
            <person name="Scott J.A."/>
            <person name="Spatafora J.W."/>
            <person name="Turgeon B.G."/>
            <person name="de Wit P.J.G.M."/>
            <person name="Zhong S."/>
            <person name="Goodwin S.B."/>
            <person name="Grigoriev I.V."/>
        </authorList>
    </citation>
    <scope>NUCLEOTIDE SEQUENCE [LARGE SCALE GENOMIC DNA]</scope>
    <source>
        <strain evidence="1 2">SO2202</strain>
    </source>
</reference>
<feature type="non-terminal residue" evidence="1">
    <location>
        <position position="62"/>
    </location>
</feature>
<keyword evidence="2" id="KW-1185">Reference proteome</keyword>
<dbReference type="RefSeq" id="XP_016757141.1">
    <property type="nucleotide sequence ID" value="XM_016907100.1"/>
</dbReference>
<evidence type="ECO:0000313" key="1">
    <source>
        <dbReference type="EMBL" id="EMF09020.1"/>
    </source>
</evidence>
<protein>
    <submittedName>
        <fullName evidence="1">Uncharacterized protein</fullName>
    </submittedName>
</protein>